<evidence type="ECO:0000256" key="1">
    <source>
        <dbReference type="ARBA" id="ARBA00004127"/>
    </source>
</evidence>
<sequence>MIVSYLGYAVFYFTRKGFNFVMPAMLTDLGLQKADIGIMGTAFYLTYGASKFLSGVIGDRSNPRYFMGLGLMATGIVNILFGMSSSIFMFVTLWMINAFFQGWGWPPCSKILNTWYSRNERGL</sequence>
<feature type="domain" description="Major facilitator superfamily (MFS) profile" evidence="6">
    <location>
        <begin position="1"/>
        <end position="123"/>
    </location>
</feature>
<dbReference type="PANTHER" id="PTHR43826:SF3">
    <property type="entry name" value="GLUCOSE-6-PHOSPHATE EXCHANGER SLC37A4"/>
    <property type="match status" value="1"/>
</dbReference>
<evidence type="ECO:0000256" key="4">
    <source>
        <dbReference type="ARBA" id="ARBA00023136"/>
    </source>
</evidence>
<evidence type="ECO:0000259" key="6">
    <source>
        <dbReference type="PROSITE" id="PS50850"/>
    </source>
</evidence>
<evidence type="ECO:0000313" key="7">
    <source>
        <dbReference type="EMBL" id="EIJ69072.1"/>
    </source>
</evidence>
<evidence type="ECO:0000313" key="8">
    <source>
        <dbReference type="Proteomes" id="UP000006457"/>
    </source>
</evidence>
<dbReference type="AlphaFoldDB" id="I3DBH9"/>
<organism evidence="7 8">
    <name type="scientific">Pasteurella bettyae CCUG 2042</name>
    <dbReference type="NCBI Taxonomy" id="1095749"/>
    <lineage>
        <taxon>Bacteria</taxon>
        <taxon>Pseudomonadati</taxon>
        <taxon>Pseudomonadota</taxon>
        <taxon>Gammaproteobacteria</taxon>
        <taxon>Pasteurellales</taxon>
        <taxon>Pasteurellaceae</taxon>
        <taxon>Pasteurella</taxon>
    </lineage>
</organism>
<keyword evidence="3 5" id="KW-1133">Transmembrane helix</keyword>
<dbReference type="PATRIC" id="fig|1095749.3.peg.1320"/>
<dbReference type="eggNOG" id="COG2271">
    <property type="taxonomic scope" value="Bacteria"/>
</dbReference>
<protein>
    <submittedName>
        <fullName evidence="7">Transporter, major facilitator domain protein</fullName>
    </submittedName>
</protein>
<dbReference type="Gene3D" id="1.20.1250.20">
    <property type="entry name" value="MFS general substrate transporter like domains"/>
    <property type="match status" value="1"/>
</dbReference>
<accession>I3DBH9</accession>
<evidence type="ECO:0000256" key="5">
    <source>
        <dbReference type="SAM" id="Phobius"/>
    </source>
</evidence>
<keyword evidence="2 5" id="KW-0812">Transmembrane</keyword>
<dbReference type="GO" id="GO:0061513">
    <property type="term" value="F:glucose 6-phosphate:phosphate antiporter activity"/>
    <property type="evidence" value="ECO:0007669"/>
    <property type="project" value="TreeGrafter"/>
</dbReference>
<comment type="subcellular location">
    <subcellularLocation>
        <location evidence="1">Endomembrane system</location>
        <topology evidence="1">Multi-pass membrane protein</topology>
    </subcellularLocation>
</comment>
<feature type="transmembrane region" description="Helical" evidence="5">
    <location>
        <begin position="69"/>
        <end position="96"/>
    </location>
</feature>
<keyword evidence="8" id="KW-1185">Reference proteome</keyword>
<evidence type="ECO:0000256" key="3">
    <source>
        <dbReference type="ARBA" id="ARBA00022989"/>
    </source>
</evidence>
<dbReference type="GO" id="GO:0005886">
    <property type="term" value="C:plasma membrane"/>
    <property type="evidence" value="ECO:0007669"/>
    <property type="project" value="TreeGrafter"/>
</dbReference>
<dbReference type="InterPro" id="IPR051337">
    <property type="entry name" value="OPA_Antiporter"/>
</dbReference>
<dbReference type="SUPFAM" id="SSF103473">
    <property type="entry name" value="MFS general substrate transporter"/>
    <property type="match status" value="1"/>
</dbReference>
<keyword evidence="4 5" id="KW-0472">Membrane</keyword>
<dbReference type="InterPro" id="IPR011701">
    <property type="entry name" value="MFS"/>
</dbReference>
<dbReference type="PANTHER" id="PTHR43826">
    <property type="entry name" value="GLUCOSE-6-PHOSPHATE EXCHANGER SLC37A4"/>
    <property type="match status" value="1"/>
</dbReference>
<evidence type="ECO:0000256" key="2">
    <source>
        <dbReference type="ARBA" id="ARBA00022692"/>
    </source>
</evidence>
<dbReference type="Proteomes" id="UP000006457">
    <property type="component" value="Unassembled WGS sequence"/>
</dbReference>
<name>I3DBH9_9PAST</name>
<gene>
    <name evidence="7" type="ORF">HMPREF1052_0383</name>
</gene>
<dbReference type="PROSITE" id="PS50850">
    <property type="entry name" value="MFS"/>
    <property type="match status" value="1"/>
</dbReference>
<dbReference type="EMBL" id="AJSX01000033">
    <property type="protein sequence ID" value="EIJ69072.1"/>
    <property type="molecule type" value="Genomic_DNA"/>
</dbReference>
<dbReference type="Pfam" id="PF07690">
    <property type="entry name" value="MFS_1"/>
    <property type="match status" value="1"/>
</dbReference>
<reference evidence="7 8" key="1">
    <citation type="submission" date="2012-03" db="EMBL/GenBank/DDBJ databases">
        <authorList>
            <person name="Harkins D.M."/>
            <person name="Madupu R."/>
            <person name="Durkin A.S."/>
            <person name="Torralba M."/>
            <person name="Methe B."/>
            <person name="Sutton G.G."/>
            <person name="Nelson K.E."/>
        </authorList>
    </citation>
    <scope>NUCLEOTIDE SEQUENCE [LARGE SCALE GENOMIC DNA]</scope>
    <source>
        <strain evidence="7 8">CCUG 2042</strain>
    </source>
</reference>
<feature type="transmembrane region" description="Helical" evidence="5">
    <location>
        <begin position="36"/>
        <end position="57"/>
    </location>
</feature>
<dbReference type="GO" id="GO:0012505">
    <property type="term" value="C:endomembrane system"/>
    <property type="evidence" value="ECO:0007669"/>
    <property type="project" value="UniProtKB-SubCell"/>
</dbReference>
<comment type="caution">
    <text evidence="7">The sequence shown here is derived from an EMBL/GenBank/DDBJ whole genome shotgun (WGS) entry which is preliminary data.</text>
</comment>
<dbReference type="GO" id="GO:0035435">
    <property type="term" value="P:phosphate ion transmembrane transport"/>
    <property type="evidence" value="ECO:0007669"/>
    <property type="project" value="TreeGrafter"/>
</dbReference>
<proteinExistence type="predicted"/>
<dbReference type="InterPro" id="IPR036259">
    <property type="entry name" value="MFS_trans_sf"/>
</dbReference>
<dbReference type="InterPro" id="IPR020846">
    <property type="entry name" value="MFS_dom"/>
</dbReference>